<dbReference type="Proteomes" id="UP000324222">
    <property type="component" value="Unassembled WGS sequence"/>
</dbReference>
<organism evidence="1 2">
    <name type="scientific">Portunus trituberculatus</name>
    <name type="common">Swimming crab</name>
    <name type="synonym">Neptunus trituberculatus</name>
    <dbReference type="NCBI Taxonomy" id="210409"/>
    <lineage>
        <taxon>Eukaryota</taxon>
        <taxon>Metazoa</taxon>
        <taxon>Ecdysozoa</taxon>
        <taxon>Arthropoda</taxon>
        <taxon>Crustacea</taxon>
        <taxon>Multicrustacea</taxon>
        <taxon>Malacostraca</taxon>
        <taxon>Eumalacostraca</taxon>
        <taxon>Eucarida</taxon>
        <taxon>Decapoda</taxon>
        <taxon>Pleocyemata</taxon>
        <taxon>Brachyura</taxon>
        <taxon>Eubrachyura</taxon>
        <taxon>Portunoidea</taxon>
        <taxon>Portunidae</taxon>
        <taxon>Portuninae</taxon>
        <taxon>Portunus</taxon>
    </lineage>
</organism>
<keyword evidence="2" id="KW-1185">Reference proteome</keyword>
<reference evidence="1 2" key="1">
    <citation type="submission" date="2019-05" db="EMBL/GenBank/DDBJ databases">
        <title>Another draft genome of Portunus trituberculatus and its Hox gene families provides insights of decapod evolution.</title>
        <authorList>
            <person name="Jeong J.-H."/>
            <person name="Song I."/>
            <person name="Kim S."/>
            <person name="Choi T."/>
            <person name="Kim D."/>
            <person name="Ryu S."/>
            <person name="Kim W."/>
        </authorList>
    </citation>
    <scope>NUCLEOTIDE SEQUENCE [LARGE SCALE GENOMIC DNA]</scope>
    <source>
        <tissue evidence="1">Muscle</tissue>
    </source>
</reference>
<accession>A0A5B7H0K4</accession>
<proteinExistence type="predicted"/>
<dbReference type="AlphaFoldDB" id="A0A5B7H0K4"/>
<protein>
    <submittedName>
        <fullName evidence="1">Uncharacterized protein</fullName>
    </submittedName>
</protein>
<comment type="caution">
    <text evidence="1">The sequence shown here is derived from an EMBL/GenBank/DDBJ whole genome shotgun (WGS) entry which is preliminary data.</text>
</comment>
<dbReference type="EMBL" id="VSRR010020795">
    <property type="protein sequence ID" value="MPC63429.1"/>
    <property type="molecule type" value="Genomic_DNA"/>
</dbReference>
<evidence type="ECO:0000313" key="1">
    <source>
        <dbReference type="EMBL" id="MPC63429.1"/>
    </source>
</evidence>
<evidence type="ECO:0000313" key="2">
    <source>
        <dbReference type="Proteomes" id="UP000324222"/>
    </source>
</evidence>
<name>A0A5B7H0K4_PORTR</name>
<sequence>MIKNKKKQIVLNLLVLQDSQTCRPCHTCRPCYSWPFHICCRWFYSWPFLHILFLQTRSLRVFETLVLSSSAHSAEDE</sequence>
<gene>
    <name evidence="1" type="ORF">E2C01_057527</name>
</gene>